<accession>A0AAN4Z3R0</accession>
<feature type="region of interest" description="Disordered" evidence="1">
    <location>
        <begin position="51"/>
        <end position="97"/>
    </location>
</feature>
<feature type="non-terminal residue" evidence="2">
    <location>
        <position position="97"/>
    </location>
</feature>
<evidence type="ECO:0000313" key="3">
    <source>
        <dbReference type="Proteomes" id="UP001328107"/>
    </source>
</evidence>
<comment type="caution">
    <text evidence="2">The sequence shown here is derived from an EMBL/GenBank/DDBJ whole genome shotgun (WGS) entry which is preliminary data.</text>
</comment>
<keyword evidence="3" id="KW-1185">Reference proteome</keyword>
<sequence>MDHFRIFEHRPNESPRHLEITFPGAIAAPPPPPSRLARSGDCSRMHLAAGSLPSPLCSSSSSSFPRSPLLPSSSLLASVSSGSSLDDDVFSPSKGEM</sequence>
<dbReference type="AlphaFoldDB" id="A0AAN4Z3R0"/>
<protein>
    <submittedName>
        <fullName evidence="2">Uncharacterized protein</fullName>
    </submittedName>
</protein>
<name>A0AAN4Z3R0_9BILA</name>
<reference evidence="3" key="1">
    <citation type="submission" date="2022-10" db="EMBL/GenBank/DDBJ databases">
        <title>Genome assembly of Pristionchus species.</title>
        <authorList>
            <person name="Yoshida K."/>
            <person name="Sommer R.J."/>
        </authorList>
    </citation>
    <scope>NUCLEOTIDE SEQUENCE [LARGE SCALE GENOMIC DNA]</scope>
    <source>
        <strain evidence="3">RS5460</strain>
    </source>
</reference>
<proteinExistence type="predicted"/>
<feature type="compositionally biased region" description="Low complexity" evidence="1">
    <location>
        <begin position="51"/>
        <end position="84"/>
    </location>
</feature>
<organism evidence="2 3">
    <name type="scientific">Pristionchus mayeri</name>
    <dbReference type="NCBI Taxonomy" id="1317129"/>
    <lineage>
        <taxon>Eukaryota</taxon>
        <taxon>Metazoa</taxon>
        <taxon>Ecdysozoa</taxon>
        <taxon>Nematoda</taxon>
        <taxon>Chromadorea</taxon>
        <taxon>Rhabditida</taxon>
        <taxon>Rhabditina</taxon>
        <taxon>Diplogasteromorpha</taxon>
        <taxon>Diplogasteroidea</taxon>
        <taxon>Neodiplogasteridae</taxon>
        <taxon>Pristionchus</taxon>
    </lineage>
</organism>
<gene>
    <name evidence="2" type="ORF">PMAYCL1PPCAC_04192</name>
</gene>
<dbReference type="Proteomes" id="UP001328107">
    <property type="component" value="Unassembled WGS sequence"/>
</dbReference>
<evidence type="ECO:0000313" key="2">
    <source>
        <dbReference type="EMBL" id="GMR33997.1"/>
    </source>
</evidence>
<evidence type="ECO:0000256" key="1">
    <source>
        <dbReference type="SAM" id="MobiDB-lite"/>
    </source>
</evidence>
<dbReference type="EMBL" id="BTRK01000001">
    <property type="protein sequence ID" value="GMR33997.1"/>
    <property type="molecule type" value="Genomic_DNA"/>
</dbReference>